<dbReference type="EMBL" id="FQYX01000007">
    <property type="protein sequence ID" value="SHI90684.1"/>
    <property type="molecule type" value="Genomic_DNA"/>
</dbReference>
<feature type="chain" id="PRO_5012296748" evidence="2">
    <location>
        <begin position="25"/>
        <end position="579"/>
    </location>
</feature>
<keyword evidence="4" id="KW-1185">Reference proteome</keyword>
<reference evidence="3 4" key="1">
    <citation type="submission" date="2016-11" db="EMBL/GenBank/DDBJ databases">
        <authorList>
            <person name="Jaros S."/>
            <person name="Januszkiewicz K."/>
            <person name="Wedrychowicz H."/>
        </authorList>
    </citation>
    <scope>NUCLEOTIDE SEQUENCE [LARGE SCALE GENOMIC DNA]</scope>
    <source>
        <strain evidence="3 4">CGMCC 1.8863</strain>
    </source>
</reference>
<dbReference type="RefSeq" id="WP_072763957.1">
    <property type="nucleotide sequence ID" value="NZ_FQYX01000007.1"/>
</dbReference>
<protein>
    <submittedName>
        <fullName evidence="3">Uncharacterized protein</fullName>
    </submittedName>
</protein>
<sequence>MKKLMSFLVYSGLLLLGLSLNSCQEEFEDSPQGENQEAILATSNTAKLIQNVSSKDGSYDNIVDKASCFALNFPYVVNVNGLDIKVNAKADLKLIERILDELEDDNDILEIVFPVTITMADYSEITINNQQELREQANKCIEGGDDDDIECIDFSYPLTVYSFNINLQKTNSVTVQNDLQLRRFFKGLNDNSMISFDFPLALTLYDGTEINVANNAELADAIEMAKDACDEDDDDDYNDDDFSQEELEEYLVKCPWLIKEIKRDGQNQTDQYFEYVMNFKPDGSVVVKDRLGNNLMGTWTTKVGNHSVLLKLEFEVLTDFTLEWFVYDLEDGKIKLFSGEGNKIIMRNACDIVDNKPDTLREVLKECSWIIRKVKKDGEEIDRLLGYEFKFMAEGAVTLSNGTNTSEGTWAITSNAQGRLIMDITMGQEPGVNFSWPLSDLRDKRLKFEVGDFELILERNCNNDEDDDDVMEIRDILKDGSWMVAQYKDDGIDKTAAYANFGFSFAANALVRTTNSGVSGVSGLWRVIRNSDGELKCYLNFGLDVSLRNLSDRWSITVVSDSRIELKNGLDDILVFEKE</sequence>
<feature type="signal peptide" evidence="2">
    <location>
        <begin position="1"/>
        <end position="24"/>
    </location>
</feature>
<accession>A0A1M6EYY5</accession>
<dbReference type="STRING" id="558155.SAMN04487911_107109"/>
<dbReference type="Proteomes" id="UP000184231">
    <property type="component" value="Unassembled WGS sequence"/>
</dbReference>
<evidence type="ECO:0000313" key="4">
    <source>
        <dbReference type="Proteomes" id="UP000184231"/>
    </source>
</evidence>
<proteinExistence type="predicted"/>
<keyword evidence="2" id="KW-0732">Signal</keyword>
<evidence type="ECO:0000313" key="3">
    <source>
        <dbReference type="EMBL" id="SHI90684.1"/>
    </source>
</evidence>
<organism evidence="3 4">
    <name type="scientific">Arenibacter nanhaiticus</name>
    <dbReference type="NCBI Taxonomy" id="558155"/>
    <lineage>
        <taxon>Bacteria</taxon>
        <taxon>Pseudomonadati</taxon>
        <taxon>Bacteroidota</taxon>
        <taxon>Flavobacteriia</taxon>
        <taxon>Flavobacteriales</taxon>
        <taxon>Flavobacteriaceae</taxon>
        <taxon>Arenibacter</taxon>
    </lineage>
</organism>
<evidence type="ECO:0000256" key="1">
    <source>
        <dbReference type="SAM" id="Coils"/>
    </source>
</evidence>
<evidence type="ECO:0000256" key="2">
    <source>
        <dbReference type="SAM" id="SignalP"/>
    </source>
</evidence>
<dbReference type="AlphaFoldDB" id="A0A1M6EYY5"/>
<feature type="coiled-coil region" evidence="1">
    <location>
        <begin position="85"/>
        <end position="112"/>
    </location>
</feature>
<keyword evidence="1" id="KW-0175">Coiled coil</keyword>
<gene>
    <name evidence="3" type="ORF">SAMN04487911_107109</name>
</gene>
<name>A0A1M6EYY5_9FLAO</name>
<dbReference type="OrthoDB" id="832379at2"/>